<dbReference type="Gene3D" id="2.40.10.10">
    <property type="entry name" value="Trypsin-like serine proteases"/>
    <property type="match status" value="2"/>
</dbReference>
<keyword evidence="1" id="KW-0378">Hydrolase</keyword>
<dbReference type="RefSeq" id="WP_380683805.1">
    <property type="nucleotide sequence ID" value="NZ_JBHSJG010000054.1"/>
</dbReference>
<evidence type="ECO:0000313" key="1">
    <source>
        <dbReference type="EMBL" id="MFC4989699.1"/>
    </source>
</evidence>
<dbReference type="InterPro" id="IPR043504">
    <property type="entry name" value="Peptidase_S1_PA_chymotrypsin"/>
</dbReference>
<gene>
    <name evidence="1" type="ORF">ACFPFO_18440</name>
</gene>
<keyword evidence="2" id="KW-1185">Reference proteome</keyword>
<dbReference type="SUPFAM" id="SSF50494">
    <property type="entry name" value="Trypsin-like serine proteases"/>
    <property type="match status" value="1"/>
</dbReference>
<proteinExistence type="predicted"/>
<dbReference type="GO" id="GO:0006508">
    <property type="term" value="P:proteolysis"/>
    <property type="evidence" value="ECO:0007669"/>
    <property type="project" value="UniProtKB-KW"/>
</dbReference>
<protein>
    <submittedName>
        <fullName evidence="1">Serine protease</fullName>
    </submittedName>
</protein>
<feature type="non-terminal residue" evidence="1">
    <location>
        <position position="273"/>
    </location>
</feature>
<dbReference type="Pfam" id="PF13365">
    <property type="entry name" value="Trypsin_2"/>
    <property type="match status" value="1"/>
</dbReference>
<dbReference type="AlphaFoldDB" id="A0ABD5QJB1"/>
<accession>A0ABD5QJB1</accession>
<keyword evidence="1" id="KW-0645">Protease</keyword>
<sequence length="273" mass="30609">MRGIDPVFGTVTPIRYRGVEGGGTGFFLNHNGQTFIITNRHVVYPDSGDENPTEAYVWFRDATNPGQAHRSTIRLMKDGKPKWYEYPEIPTEIDLAAIPLHPQLSSLDALEDEDQSPNSGSLAYTFDHFIHENVQPDQRVSVIGYPADFVDRSTWFPVRRNALISSPYGHPFEDRPFFVTDARMHPGTSGSPVVMESKNMMSLRGEVPDNRSKSIFLLGVHSATFYATPFEEDEGVEEDESEKGKEDIKLGVTDPTLLASFGRSLRVGLAWRT</sequence>
<reference evidence="1 2" key="1">
    <citation type="journal article" date="2019" name="Int. J. Syst. Evol. Microbiol.">
        <title>The Global Catalogue of Microorganisms (GCM) 10K type strain sequencing project: providing services to taxonomists for standard genome sequencing and annotation.</title>
        <authorList>
            <consortium name="The Broad Institute Genomics Platform"/>
            <consortium name="The Broad Institute Genome Sequencing Center for Infectious Disease"/>
            <person name="Wu L."/>
            <person name="Ma J."/>
        </authorList>
    </citation>
    <scope>NUCLEOTIDE SEQUENCE [LARGE SCALE GENOMIC DNA]</scope>
    <source>
        <strain evidence="1 2">CGMCC 1.15824</strain>
    </source>
</reference>
<name>A0ABD5QJB1_9EURY</name>
<dbReference type="InterPro" id="IPR009003">
    <property type="entry name" value="Peptidase_S1_PA"/>
</dbReference>
<evidence type="ECO:0000313" key="2">
    <source>
        <dbReference type="Proteomes" id="UP001595925"/>
    </source>
</evidence>
<dbReference type="GO" id="GO:0008233">
    <property type="term" value="F:peptidase activity"/>
    <property type="evidence" value="ECO:0007669"/>
    <property type="project" value="UniProtKB-KW"/>
</dbReference>
<organism evidence="1 2">
    <name type="scientific">Saliphagus infecundisoli</name>
    <dbReference type="NCBI Taxonomy" id="1849069"/>
    <lineage>
        <taxon>Archaea</taxon>
        <taxon>Methanobacteriati</taxon>
        <taxon>Methanobacteriota</taxon>
        <taxon>Stenosarchaea group</taxon>
        <taxon>Halobacteria</taxon>
        <taxon>Halobacteriales</taxon>
        <taxon>Natrialbaceae</taxon>
        <taxon>Saliphagus</taxon>
    </lineage>
</organism>
<dbReference type="Proteomes" id="UP001595925">
    <property type="component" value="Unassembled WGS sequence"/>
</dbReference>
<dbReference type="EMBL" id="JBHSJG010000054">
    <property type="protein sequence ID" value="MFC4989699.1"/>
    <property type="molecule type" value="Genomic_DNA"/>
</dbReference>
<comment type="caution">
    <text evidence="1">The sequence shown here is derived from an EMBL/GenBank/DDBJ whole genome shotgun (WGS) entry which is preliminary data.</text>
</comment>